<dbReference type="PANTHER" id="PTHR45908">
    <property type="entry name" value="PROTEIN CBG11750-RELATED"/>
    <property type="match status" value="1"/>
</dbReference>
<sequence length="294" mass="33471">MFIAKFGATMKPTPPEIVPGLRAPRKTAVPLLHVHVRDSFLFVLLNPMTSYLIRCASSINADSWAAELTLRLCVNRYFKNGHEVLWPHVEQALTNPKYANYKTTFTGHSLGGALAALAAVRTAKQGYRKRNQITIYTFGEPRVGDKTFATNFDALVPNSYRVVFRRDIIPHIPACAKVKTWIIEGTSRPCDANVKNKPYHHGTEIWYPDSMERGSHYVECVGQPKDEDFACSDKIKFFFDQYESYMSDHRHYFSVRVPRYGKTGCDVKKPEGEPGFFENVINKINVLARKIGFE</sequence>
<accession>A0A016WTK9</accession>
<reference evidence="3" key="1">
    <citation type="journal article" date="2015" name="Nat. Genet.">
        <title>The genome and transcriptome of the zoonotic hookworm Ancylostoma ceylanicum identify infection-specific gene families.</title>
        <authorList>
            <person name="Schwarz E.M."/>
            <person name="Hu Y."/>
            <person name="Antoshechkin I."/>
            <person name="Miller M.M."/>
            <person name="Sternberg P.W."/>
            <person name="Aroian R.V."/>
        </authorList>
    </citation>
    <scope>NUCLEOTIDE SEQUENCE</scope>
    <source>
        <strain evidence="3">HY135</strain>
    </source>
</reference>
<protein>
    <recommendedName>
        <fullName evidence="1">Fungal lipase-type domain-containing protein</fullName>
    </recommendedName>
</protein>
<organism evidence="2 3">
    <name type="scientific">Ancylostoma ceylanicum</name>
    <dbReference type="NCBI Taxonomy" id="53326"/>
    <lineage>
        <taxon>Eukaryota</taxon>
        <taxon>Metazoa</taxon>
        <taxon>Ecdysozoa</taxon>
        <taxon>Nematoda</taxon>
        <taxon>Chromadorea</taxon>
        <taxon>Rhabditida</taxon>
        <taxon>Rhabditina</taxon>
        <taxon>Rhabditomorpha</taxon>
        <taxon>Strongyloidea</taxon>
        <taxon>Ancylostomatidae</taxon>
        <taxon>Ancylostomatinae</taxon>
        <taxon>Ancylostoma</taxon>
    </lineage>
</organism>
<evidence type="ECO:0000313" key="3">
    <source>
        <dbReference type="Proteomes" id="UP000024635"/>
    </source>
</evidence>
<evidence type="ECO:0000313" key="2">
    <source>
        <dbReference type="EMBL" id="EYC43144.1"/>
    </source>
</evidence>
<dbReference type="AlphaFoldDB" id="A0A016WTK9"/>
<dbReference type="SUPFAM" id="SSF53474">
    <property type="entry name" value="alpha/beta-Hydrolases"/>
    <property type="match status" value="1"/>
</dbReference>
<name>A0A016WTK9_9BILA</name>
<gene>
    <name evidence="2" type="primary">Acey_s0502.g2632</name>
    <name evidence="2" type="ORF">Y032_0502g2632</name>
</gene>
<dbReference type="Gene3D" id="3.40.50.1820">
    <property type="entry name" value="alpha/beta hydrolase"/>
    <property type="match status" value="1"/>
</dbReference>
<comment type="caution">
    <text evidence="2">The sequence shown here is derived from an EMBL/GenBank/DDBJ whole genome shotgun (WGS) entry which is preliminary data.</text>
</comment>
<dbReference type="GO" id="GO:0006629">
    <property type="term" value="P:lipid metabolic process"/>
    <property type="evidence" value="ECO:0007669"/>
    <property type="project" value="InterPro"/>
</dbReference>
<proteinExistence type="predicted"/>
<dbReference type="STRING" id="53326.A0A016WTK9"/>
<dbReference type="OrthoDB" id="438440at2759"/>
<dbReference type="InterPro" id="IPR002921">
    <property type="entry name" value="Fungal_lipase-type"/>
</dbReference>
<feature type="domain" description="Fungal lipase-type" evidence="1">
    <location>
        <begin position="74"/>
        <end position="175"/>
    </location>
</feature>
<dbReference type="Proteomes" id="UP000024635">
    <property type="component" value="Unassembled WGS sequence"/>
</dbReference>
<keyword evidence="3" id="KW-1185">Reference proteome</keyword>
<evidence type="ECO:0000259" key="1">
    <source>
        <dbReference type="Pfam" id="PF01764"/>
    </source>
</evidence>
<dbReference type="InterPro" id="IPR029058">
    <property type="entry name" value="AB_hydrolase_fold"/>
</dbReference>
<dbReference type="PANTHER" id="PTHR45908:SF5">
    <property type="entry name" value="FUNGAL LIPASE-LIKE DOMAIN-CONTAINING PROTEIN"/>
    <property type="match status" value="1"/>
</dbReference>
<dbReference type="Pfam" id="PF01764">
    <property type="entry name" value="Lipase_3"/>
    <property type="match status" value="1"/>
</dbReference>
<dbReference type="EMBL" id="JARK01000102">
    <property type="protein sequence ID" value="EYC43144.1"/>
    <property type="molecule type" value="Genomic_DNA"/>
</dbReference>